<keyword evidence="3" id="KW-0349">Heme</keyword>
<keyword evidence="8" id="KW-1133">Transmembrane helix</keyword>
<feature type="transmembrane region" description="Helical" evidence="8">
    <location>
        <begin position="6"/>
        <end position="28"/>
    </location>
</feature>
<evidence type="ECO:0000256" key="6">
    <source>
        <dbReference type="ARBA" id="ARBA00023004"/>
    </source>
</evidence>
<dbReference type="InterPro" id="IPR036396">
    <property type="entry name" value="Cyt_P450_sf"/>
</dbReference>
<evidence type="ECO:0000256" key="3">
    <source>
        <dbReference type="ARBA" id="ARBA00022617"/>
    </source>
</evidence>
<dbReference type="Pfam" id="PF00067">
    <property type="entry name" value="p450"/>
    <property type="match status" value="1"/>
</dbReference>
<dbReference type="GO" id="GO:0005506">
    <property type="term" value="F:iron ion binding"/>
    <property type="evidence" value="ECO:0007669"/>
    <property type="project" value="InterPro"/>
</dbReference>
<evidence type="ECO:0000256" key="1">
    <source>
        <dbReference type="ARBA" id="ARBA00001971"/>
    </source>
</evidence>
<dbReference type="GO" id="GO:0033781">
    <property type="term" value="F:cholesterol 24-hydroxylase activity"/>
    <property type="evidence" value="ECO:0007669"/>
    <property type="project" value="InterPro"/>
</dbReference>
<accession>A0A433PRT9</accession>
<dbReference type="Proteomes" id="UP000274822">
    <property type="component" value="Unassembled WGS sequence"/>
</dbReference>
<dbReference type="GO" id="GO:0006707">
    <property type="term" value="P:cholesterol catabolic process"/>
    <property type="evidence" value="ECO:0007669"/>
    <property type="project" value="InterPro"/>
</dbReference>
<comment type="similarity">
    <text evidence="2">Belongs to the cytochrome P450 family.</text>
</comment>
<protein>
    <submittedName>
        <fullName evidence="9">Cytochrome P450</fullName>
    </submittedName>
</protein>
<dbReference type="AlphaFoldDB" id="A0A433PRT9"/>
<evidence type="ECO:0000313" key="10">
    <source>
        <dbReference type="Proteomes" id="UP000274822"/>
    </source>
</evidence>
<dbReference type="Gene3D" id="1.10.630.10">
    <property type="entry name" value="Cytochrome P450"/>
    <property type="match status" value="1"/>
</dbReference>
<proteinExistence type="inferred from homology"/>
<dbReference type="InterPro" id="IPR002402">
    <property type="entry name" value="Cyt_P450_E_grp-II"/>
</dbReference>
<dbReference type="InterPro" id="IPR039983">
    <property type="entry name" value="CYP46A1"/>
</dbReference>
<keyword evidence="10" id="KW-1185">Reference proteome</keyword>
<comment type="cofactor">
    <cofactor evidence="1">
        <name>heme</name>
        <dbReference type="ChEBI" id="CHEBI:30413"/>
    </cofactor>
</comment>
<keyword evidence="8" id="KW-0812">Transmembrane</keyword>
<comment type="caution">
    <text evidence="9">The sequence shown here is derived from an EMBL/GenBank/DDBJ whole genome shotgun (WGS) entry which is preliminary data.</text>
</comment>
<dbReference type="PANTHER" id="PTHR24293:SF0">
    <property type="entry name" value="CYP46A1 PROTEIN-RELATED"/>
    <property type="match status" value="1"/>
</dbReference>
<dbReference type="PANTHER" id="PTHR24293">
    <property type="entry name" value="CYTOCHROME P450 FAMILY 46 SUBFAMILY A"/>
    <property type="match status" value="1"/>
</dbReference>
<keyword evidence="8" id="KW-0472">Membrane</keyword>
<dbReference type="EMBL" id="RBNJ01021150">
    <property type="protein sequence ID" value="RUS20263.1"/>
    <property type="molecule type" value="Genomic_DNA"/>
</dbReference>
<evidence type="ECO:0000256" key="2">
    <source>
        <dbReference type="ARBA" id="ARBA00010617"/>
    </source>
</evidence>
<dbReference type="GO" id="GO:0020037">
    <property type="term" value="F:heme binding"/>
    <property type="evidence" value="ECO:0007669"/>
    <property type="project" value="InterPro"/>
</dbReference>
<evidence type="ECO:0000256" key="4">
    <source>
        <dbReference type="ARBA" id="ARBA00022723"/>
    </source>
</evidence>
<dbReference type="SUPFAM" id="SSF48264">
    <property type="entry name" value="Cytochrome P450"/>
    <property type="match status" value="1"/>
</dbReference>
<dbReference type="InterPro" id="IPR001128">
    <property type="entry name" value="Cyt_P450"/>
</dbReference>
<dbReference type="PRINTS" id="PR00464">
    <property type="entry name" value="EP450II"/>
</dbReference>
<keyword evidence="4" id="KW-0479">Metal-binding</keyword>
<evidence type="ECO:0000256" key="7">
    <source>
        <dbReference type="ARBA" id="ARBA00023033"/>
    </source>
</evidence>
<gene>
    <name evidence="9" type="ORF">BC938DRAFT_475590</name>
</gene>
<evidence type="ECO:0000256" key="5">
    <source>
        <dbReference type="ARBA" id="ARBA00023002"/>
    </source>
</evidence>
<evidence type="ECO:0000313" key="9">
    <source>
        <dbReference type="EMBL" id="RUS20263.1"/>
    </source>
</evidence>
<sequence length="239" mass="26764">MFSDLTTLLPLPTLLALALVLFGTYIHLRRLQHPLRPLPSLPGLFLSPLEIFQAARNGTDIFAKLSTLVQDPTLRRICVSWGWKITMVVVSDAALIRDILVRGQANYSGTHTVERSSRFRRLGQIMSGGTHVGNTVGEEWKRHRGIIAPLFQPRRIVPALLPFVVTRVNRMCGILERCTIDKEAVNMDAQMTFMTLDVINKYVFGLENDELDFQDIGGPDKVGVGRSIQICQTPPEFAL</sequence>
<name>A0A433PRT9_9FUNG</name>
<evidence type="ECO:0000256" key="8">
    <source>
        <dbReference type="SAM" id="Phobius"/>
    </source>
</evidence>
<keyword evidence="7" id="KW-0503">Monooxygenase</keyword>
<keyword evidence="5" id="KW-0560">Oxidoreductase</keyword>
<organism evidence="9 10">
    <name type="scientific">Jimgerdemannia flammicorona</name>
    <dbReference type="NCBI Taxonomy" id="994334"/>
    <lineage>
        <taxon>Eukaryota</taxon>
        <taxon>Fungi</taxon>
        <taxon>Fungi incertae sedis</taxon>
        <taxon>Mucoromycota</taxon>
        <taxon>Mucoromycotina</taxon>
        <taxon>Endogonomycetes</taxon>
        <taxon>Endogonales</taxon>
        <taxon>Endogonaceae</taxon>
        <taxon>Jimgerdemannia</taxon>
    </lineage>
</organism>
<keyword evidence="6" id="KW-0408">Iron</keyword>
<reference evidence="9 10" key="1">
    <citation type="journal article" date="2018" name="New Phytol.">
        <title>Phylogenomics of Endogonaceae and evolution of mycorrhizas within Mucoromycota.</title>
        <authorList>
            <person name="Chang Y."/>
            <person name="Desiro A."/>
            <person name="Na H."/>
            <person name="Sandor L."/>
            <person name="Lipzen A."/>
            <person name="Clum A."/>
            <person name="Barry K."/>
            <person name="Grigoriev I.V."/>
            <person name="Martin F.M."/>
            <person name="Stajich J.E."/>
            <person name="Smith M.E."/>
            <person name="Bonito G."/>
            <person name="Spatafora J.W."/>
        </authorList>
    </citation>
    <scope>NUCLEOTIDE SEQUENCE [LARGE SCALE GENOMIC DNA]</scope>
    <source>
        <strain evidence="9 10">AD002</strain>
    </source>
</reference>